<dbReference type="AlphaFoldDB" id="A0A453T657"/>
<accession>A0A453T657</accession>
<dbReference type="Gramene" id="AET7Gv21262400.3">
    <property type="protein sequence ID" value="AET7Gv21262400.3"/>
    <property type="gene ID" value="AET7Gv21262400"/>
</dbReference>
<reference evidence="3" key="1">
    <citation type="journal article" date="2014" name="Science">
        <title>Ancient hybridizations among the ancestral genomes of bread wheat.</title>
        <authorList>
            <consortium name="International Wheat Genome Sequencing Consortium,"/>
            <person name="Marcussen T."/>
            <person name="Sandve S.R."/>
            <person name="Heier L."/>
            <person name="Spannagl M."/>
            <person name="Pfeifer M."/>
            <person name="Jakobsen K.S."/>
            <person name="Wulff B.B."/>
            <person name="Steuernagel B."/>
            <person name="Mayer K.F."/>
            <person name="Olsen O.A."/>
        </authorList>
    </citation>
    <scope>NUCLEOTIDE SEQUENCE [LARGE SCALE GENOMIC DNA]</scope>
    <source>
        <strain evidence="3">cv. AL8/78</strain>
    </source>
</reference>
<proteinExistence type="predicted"/>
<dbReference type="Proteomes" id="UP000015105">
    <property type="component" value="Chromosome 7D"/>
</dbReference>
<reference evidence="3" key="2">
    <citation type="journal article" date="2017" name="Nat. Plants">
        <title>The Aegilops tauschii genome reveals multiple impacts of transposons.</title>
        <authorList>
            <person name="Zhao G."/>
            <person name="Zou C."/>
            <person name="Li K."/>
            <person name="Wang K."/>
            <person name="Li T."/>
            <person name="Gao L."/>
            <person name="Zhang X."/>
            <person name="Wang H."/>
            <person name="Yang Z."/>
            <person name="Liu X."/>
            <person name="Jiang W."/>
            <person name="Mao L."/>
            <person name="Kong X."/>
            <person name="Jiao Y."/>
            <person name="Jia J."/>
        </authorList>
    </citation>
    <scope>NUCLEOTIDE SEQUENCE [LARGE SCALE GENOMIC DNA]</scope>
    <source>
        <strain evidence="3">cv. AL8/78</strain>
    </source>
</reference>
<protein>
    <submittedName>
        <fullName evidence="2">Uncharacterized protein</fullName>
    </submittedName>
</protein>
<reference evidence="2" key="4">
    <citation type="submission" date="2019-03" db="UniProtKB">
        <authorList>
            <consortium name="EnsemblPlants"/>
        </authorList>
    </citation>
    <scope>IDENTIFICATION</scope>
</reference>
<evidence type="ECO:0000256" key="1">
    <source>
        <dbReference type="SAM" id="MobiDB-lite"/>
    </source>
</evidence>
<organism evidence="2 3">
    <name type="scientific">Aegilops tauschii subsp. strangulata</name>
    <name type="common">Goatgrass</name>
    <dbReference type="NCBI Taxonomy" id="200361"/>
    <lineage>
        <taxon>Eukaryota</taxon>
        <taxon>Viridiplantae</taxon>
        <taxon>Streptophyta</taxon>
        <taxon>Embryophyta</taxon>
        <taxon>Tracheophyta</taxon>
        <taxon>Spermatophyta</taxon>
        <taxon>Magnoliopsida</taxon>
        <taxon>Liliopsida</taxon>
        <taxon>Poales</taxon>
        <taxon>Poaceae</taxon>
        <taxon>BOP clade</taxon>
        <taxon>Pooideae</taxon>
        <taxon>Triticodae</taxon>
        <taxon>Triticeae</taxon>
        <taxon>Triticinae</taxon>
        <taxon>Aegilops</taxon>
    </lineage>
</organism>
<reference evidence="2" key="5">
    <citation type="journal article" date="2021" name="G3 (Bethesda)">
        <title>Aegilops tauschii genome assembly Aet v5.0 features greater sequence contiguity and improved annotation.</title>
        <authorList>
            <person name="Wang L."/>
            <person name="Zhu T."/>
            <person name="Rodriguez J.C."/>
            <person name="Deal K.R."/>
            <person name="Dubcovsky J."/>
            <person name="McGuire P.E."/>
            <person name="Lux T."/>
            <person name="Spannagl M."/>
            <person name="Mayer K.F.X."/>
            <person name="Baldrich P."/>
            <person name="Meyers B.C."/>
            <person name="Huo N."/>
            <person name="Gu Y.Q."/>
            <person name="Zhou H."/>
            <person name="Devos K.M."/>
            <person name="Bennetzen J.L."/>
            <person name="Unver T."/>
            <person name="Budak H."/>
            <person name="Gulick P.J."/>
            <person name="Galiba G."/>
            <person name="Kalapos B."/>
            <person name="Nelson D.R."/>
            <person name="Li P."/>
            <person name="You F.M."/>
            <person name="Luo M.C."/>
            <person name="Dvorak J."/>
        </authorList>
    </citation>
    <scope>NUCLEOTIDE SEQUENCE [LARGE SCALE GENOMIC DNA]</scope>
    <source>
        <strain evidence="2">cv. AL8/78</strain>
    </source>
</reference>
<keyword evidence="3" id="KW-1185">Reference proteome</keyword>
<evidence type="ECO:0000313" key="2">
    <source>
        <dbReference type="EnsemblPlants" id="AET7Gv21262400.3"/>
    </source>
</evidence>
<evidence type="ECO:0000313" key="3">
    <source>
        <dbReference type="Proteomes" id="UP000015105"/>
    </source>
</evidence>
<name>A0A453T657_AEGTS</name>
<sequence>SGAPTAAPPGARARSSGTPCFRTSSRRELRARRRRAEHFLLLPRSLLVIEFTVFLVCLRGCGLWFCPL</sequence>
<reference evidence="2" key="3">
    <citation type="journal article" date="2017" name="Nature">
        <title>Genome sequence of the progenitor of the wheat D genome Aegilops tauschii.</title>
        <authorList>
            <person name="Luo M.C."/>
            <person name="Gu Y.Q."/>
            <person name="Puiu D."/>
            <person name="Wang H."/>
            <person name="Twardziok S.O."/>
            <person name="Deal K.R."/>
            <person name="Huo N."/>
            <person name="Zhu T."/>
            <person name="Wang L."/>
            <person name="Wang Y."/>
            <person name="McGuire P.E."/>
            <person name="Liu S."/>
            <person name="Long H."/>
            <person name="Ramasamy R.K."/>
            <person name="Rodriguez J.C."/>
            <person name="Van S.L."/>
            <person name="Yuan L."/>
            <person name="Wang Z."/>
            <person name="Xia Z."/>
            <person name="Xiao L."/>
            <person name="Anderson O.D."/>
            <person name="Ouyang S."/>
            <person name="Liang Y."/>
            <person name="Zimin A.V."/>
            <person name="Pertea G."/>
            <person name="Qi P."/>
            <person name="Bennetzen J.L."/>
            <person name="Dai X."/>
            <person name="Dawson M.W."/>
            <person name="Muller H.G."/>
            <person name="Kugler K."/>
            <person name="Rivarola-Duarte L."/>
            <person name="Spannagl M."/>
            <person name="Mayer K.F.X."/>
            <person name="Lu F.H."/>
            <person name="Bevan M.W."/>
            <person name="Leroy P."/>
            <person name="Li P."/>
            <person name="You F.M."/>
            <person name="Sun Q."/>
            <person name="Liu Z."/>
            <person name="Lyons E."/>
            <person name="Wicker T."/>
            <person name="Salzberg S.L."/>
            <person name="Devos K.M."/>
            <person name="Dvorak J."/>
        </authorList>
    </citation>
    <scope>NUCLEOTIDE SEQUENCE [LARGE SCALE GENOMIC DNA]</scope>
    <source>
        <strain evidence="2">cv. AL8/78</strain>
    </source>
</reference>
<feature type="region of interest" description="Disordered" evidence="1">
    <location>
        <begin position="1"/>
        <end position="26"/>
    </location>
</feature>
<dbReference type="EnsemblPlants" id="AET7Gv21262400.3">
    <property type="protein sequence ID" value="AET7Gv21262400.3"/>
    <property type="gene ID" value="AET7Gv21262400"/>
</dbReference>
<feature type="compositionally biased region" description="Low complexity" evidence="1">
    <location>
        <begin position="1"/>
        <end position="23"/>
    </location>
</feature>